<feature type="region of interest" description="Disordered" evidence="1">
    <location>
        <begin position="731"/>
        <end position="750"/>
    </location>
</feature>
<sequence length="1919" mass="209317">MPLAHRTIQPVWLGRRPLSEEEKEEELVQIAVSHNGVLGAIVQLASLVRHADDIFCDLAEECQAVFEKTESIIGKVQNVERIIRTLDSTEVQIPVGTLKQFSEVTEHHVAKHGFECDHFTPTNRPHCVRFQYTLCETTPVHALRGADMYRKDGLYSSHLFKLWPIALKDTARLSDEMTLPKGVVNTHLRKKKYKRLELRQRPKTIHSIDEIFQESEMNTQEGNLRAAKKDNLSKSQPSFTVPVNTSGEGFERMASFRQSLKEDRKVGEGEEAVDEEGRRKAEKKRRRRTVSGVPTNIMQEIEQFERGRRIDRNRPRQYSLDDLDPKELEERDRLMQQYLLEIDAQIAEREEMEYAQQREAKLLKFLPCRRSRSLPRCVRLMSAVGKVKDSTLTRSSLYEKNKSSKVPSDEVRPRQPASGITRQPASGITPSLSNSASIGSLSSSGGGGRASRSAKRSSLIGNKIRSFVSGTLKPRPKSLDFDAIETEKDDETDKGHKPVNRSVSLGRVNSHAMPEENLTRTASSESQVGPGSYYYFDNNTIPRAQAKKYDFPWDSLPKDWTTSVKLREISKRRKEDRQSSSGNWSQSGYSSNRQSMDSDVKSSMPSTTSQHSLGRDSGRDSPLLQRRDTLDTGYMGDAASSESISETKSMSNADSDDWIRSLAERAASRGDVTSTSADALANLSRLTKQNIRNLDILVPGRSSVRRKRNELEDDGESSVYSLDQEGFYTSFHNDSGLRRSSNTLLEDEDDDLMMPRMRETKSLQSVTSFSTMESVIFKPENEGGVQTVKSSSVSSPNLACPLYTAPTISDFQESDIPDIDAPEDNGNTLDAGDTGTLKAKKKKDKKRPPPPPPPRRTSSIRRSGVNCADSSISPSSDKNQIGPLGESPETSSESSDHETISARLKTKTNISARTFPSWCAGIVSDDDDFAPRDTLSASQERLNAESSELEEMCQFVLSGTVPRPHKETNKLILDDVDYTANSWPRVKRLETSGILKTPEKDKAKISNAGNPKTLNFAPVVNLFDAKSPHGVPMPLSRMSSSDESSSATSTFMSAPSYKLSLPPTDFSEDSQTKGASDKKVHTVTSQNVSSKFVSASPGTPGYKPGNSSSQLSGAHSKSSPSISSIDSFDAPLAKPLGACDKSSDTLSSNSTIALSDFDSSSLTHVSLTDSTPSGSTLSLNWDTDDTPNPTPSATPVRKLVSEKSAKSSCKSPRHDHNGNLKLSSTPAGITKYSRGRSPAKGVAPKAMQEEFSLSFPSPSSSSSVPAQATLSSVKPVMNSSVPSSSKSALISAPPETGPVLLSAPRISSTSIKSGGNISVPVSTCASAMQQSMKPNSYGTIIPPNSSSINLSTARASDKKPNIINKDSYVKYPNASVPKSTSWSRERNNLNLMQSGSKEQPFSSNITHPQSWSTASAPYKGISSAAEKTERRRSSPVLAENSRGVMSTSSGYNFPTGEVNKSDLSFSKRRQSGGSLHSPADSGFGSPGFNQPCPVVPIQPFSYPSVQQQQQESWNSSSSDSSNSKVPLIKKPLLKDSKSSPHLVQKQFPGSSGSQFKADHNLKTHSHSSSSSESLSSQFSMASSTNHLLGKKGKTDLSQPVMRSGHSSESLHSNSSAGRSDSYRVALLAECDETSLVSRRNSASSTSTHNDSSVKASESSSSRPTLRKSLSGPASNYTDDGISRADSYRCAVRNTQSAVLGDVMARNSSYRLATCEDSVVVTDSRMDACNLWTGKTGGTRDMRRMGITDVDQLKNYNDSDVKVSSKRNTSKTAATLHVRKKLAVKPDNESLLSTSSKTPPTDHKRLVKTNSKDKGKNNKTQSSTYIRFDPIFESGEDLRASSESLRPPSITSVRTLARADSNDTLTAEKAQLVSQKASPVSPVRKRSSSQGRRSFEDRSGLSLLGSIKTTIKSIGGSKGE</sequence>
<evidence type="ECO:0000313" key="3">
    <source>
        <dbReference type="RefSeq" id="XP_012944084.1"/>
    </source>
</evidence>
<feature type="region of interest" description="Disordered" evidence="1">
    <location>
        <begin position="1061"/>
        <end position="1123"/>
    </location>
</feature>
<feature type="region of interest" description="Disordered" evidence="1">
    <location>
        <begin position="1869"/>
        <end position="1899"/>
    </location>
</feature>
<feature type="region of interest" description="Disordered" evidence="1">
    <location>
        <begin position="1394"/>
        <end position="1618"/>
    </location>
</feature>
<feature type="region of interest" description="Disordered" evidence="1">
    <location>
        <begin position="261"/>
        <end position="293"/>
    </location>
</feature>
<feature type="compositionally biased region" description="Polar residues" evidence="1">
    <location>
        <begin position="868"/>
        <end position="879"/>
    </location>
</feature>
<feature type="compositionally biased region" description="Polar residues" evidence="1">
    <location>
        <begin position="1163"/>
        <end position="1181"/>
    </location>
</feature>
<feature type="compositionally biased region" description="Polar residues" evidence="1">
    <location>
        <begin position="418"/>
        <end position="430"/>
    </location>
</feature>
<feature type="compositionally biased region" description="Low complexity" evidence="1">
    <location>
        <begin position="1566"/>
        <end position="1583"/>
    </location>
</feature>
<feature type="compositionally biased region" description="Low complexity" evidence="1">
    <location>
        <begin position="579"/>
        <end position="592"/>
    </location>
</feature>
<feature type="region of interest" description="Disordered" evidence="1">
    <location>
        <begin position="813"/>
        <end position="907"/>
    </location>
</feature>
<accession>A0ABM1AAP3</accession>
<dbReference type="Proteomes" id="UP000694888">
    <property type="component" value="Unplaced"/>
</dbReference>
<feature type="compositionally biased region" description="Basic and acidic residues" evidence="1">
    <location>
        <begin position="613"/>
        <end position="630"/>
    </location>
</feature>
<feature type="compositionally biased region" description="Low complexity" evidence="1">
    <location>
        <begin position="431"/>
        <end position="443"/>
    </location>
</feature>
<gene>
    <name evidence="3" type="primary">LOC101851078</name>
</gene>
<feature type="compositionally biased region" description="Low complexity" evidence="1">
    <location>
        <begin position="1498"/>
        <end position="1530"/>
    </location>
</feature>
<feature type="compositionally biased region" description="Acidic residues" evidence="1">
    <location>
        <begin position="813"/>
        <end position="823"/>
    </location>
</feature>
<feature type="region of interest" description="Disordered" evidence="1">
    <location>
        <begin position="471"/>
        <end position="530"/>
    </location>
</feature>
<feature type="compositionally biased region" description="Polar residues" evidence="1">
    <location>
        <begin position="731"/>
        <end position="743"/>
    </location>
</feature>
<organism evidence="2 3">
    <name type="scientific">Aplysia californica</name>
    <name type="common">California sea hare</name>
    <dbReference type="NCBI Taxonomy" id="6500"/>
    <lineage>
        <taxon>Eukaryota</taxon>
        <taxon>Metazoa</taxon>
        <taxon>Spiralia</taxon>
        <taxon>Lophotrochozoa</taxon>
        <taxon>Mollusca</taxon>
        <taxon>Gastropoda</taxon>
        <taxon>Heterobranchia</taxon>
        <taxon>Euthyneura</taxon>
        <taxon>Tectipleura</taxon>
        <taxon>Aplysiida</taxon>
        <taxon>Aplysioidea</taxon>
        <taxon>Aplysiidae</taxon>
        <taxon>Aplysia</taxon>
    </lineage>
</organism>
<feature type="compositionally biased region" description="Basic residues" evidence="1">
    <location>
        <begin position="838"/>
        <end position="848"/>
    </location>
</feature>
<feature type="region of interest" description="Disordered" evidence="1">
    <location>
        <begin position="1637"/>
        <end position="1677"/>
    </location>
</feature>
<feature type="compositionally biased region" description="Polar residues" evidence="1">
    <location>
        <begin position="519"/>
        <end position="529"/>
    </location>
</feature>
<feature type="region of interest" description="Disordered" evidence="1">
    <location>
        <begin position="569"/>
        <end position="654"/>
    </location>
</feature>
<protein>
    <submittedName>
        <fullName evidence="3">Mucin-5AC</fullName>
    </submittedName>
</protein>
<feature type="compositionally biased region" description="Low complexity" evidence="1">
    <location>
        <begin position="1603"/>
        <end position="1615"/>
    </location>
</feature>
<dbReference type="RefSeq" id="XP_012944084.1">
    <property type="nucleotide sequence ID" value="XM_013088630.2"/>
</dbReference>
<keyword evidence="2" id="KW-1185">Reference proteome</keyword>
<feature type="compositionally biased region" description="Basic and acidic residues" evidence="1">
    <location>
        <begin position="395"/>
        <end position="413"/>
    </location>
</feature>
<dbReference type="GeneID" id="101851078"/>
<name>A0ABM1AAP3_APLCA</name>
<feature type="compositionally biased region" description="Basic residues" evidence="1">
    <location>
        <begin position="280"/>
        <end position="289"/>
    </location>
</feature>
<feature type="compositionally biased region" description="Low complexity" evidence="1">
    <location>
        <begin position="1789"/>
        <end position="1798"/>
    </location>
</feature>
<evidence type="ECO:0000313" key="2">
    <source>
        <dbReference type="Proteomes" id="UP000694888"/>
    </source>
</evidence>
<feature type="compositionally biased region" description="Basic and acidic residues" evidence="1">
    <location>
        <begin position="569"/>
        <end position="578"/>
    </location>
</feature>
<feature type="region of interest" description="Disordered" evidence="1">
    <location>
        <begin position="1163"/>
        <end position="1244"/>
    </location>
</feature>
<feature type="region of interest" description="Disordered" evidence="1">
    <location>
        <begin position="1784"/>
        <end position="1826"/>
    </location>
</feature>
<feature type="compositionally biased region" description="Polar residues" evidence="1">
    <location>
        <begin position="1443"/>
        <end position="1452"/>
    </location>
</feature>
<proteinExistence type="predicted"/>
<dbReference type="Gene3D" id="1.20.5.340">
    <property type="match status" value="1"/>
</dbReference>
<feature type="compositionally biased region" description="Polar residues" evidence="1">
    <location>
        <begin position="593"/>
        <end position="612"/>
    </location>
</feature>
<feature type="compositionally biased region" description="Low complexity" evidence="1">
    <location>
        <begin position="1112"/>
        <end position="1123"/>
    </location>
</feature>
<evidence type="ECO:0000256" key="1">
    <source>
        <dbReference type="SAM" id="MobiDB-lite"/>
    </source>
</evidence>
<feature type="region of interest" description="Disordered" evidence="1">
    <location>
        <begin position="395"/>
        <end position="457"/>
    </location>
</feature>
<feature type="compositionally biased region" description="Low complexity" evidence="1">
    <location>
        <begin position="1640"/>
        <end position="1661"/>
    </location>
</feature>
<reference evidence="3" key="1">
    <citation type="submission" date="2025-08" db="UniProtKB">
        <authorList>
            <consortium name="RefSeq"/>
        </authorList>
    </citation>
    <scope>IDENTIFICATION</scope>
</reference>
<feature type="compositionally biased region" description="Polar residues" evidence="1">
    <location>
        <begin position="1082"/>
        <end position="1097"/>
    </location>
</feature>
<feature type="compositionally biased region" description="Polar residues" evidence="1">
    <location>
        <begin position="1394"/>
        <end position="1415"/>
    </location>
</feature>
<feature type="compositionally biased region" description="Basic and acidic residues" evidence="1">
    <location>
        <begin position="1799"/>
        <end position="1815"/>
    </location>
</feature>
<feature type="compositionally biased region" description="Low complexity" evidence="1">
    <location>
        <begin position="640"/>
        <end position="651"/>
    </location>
</feature>